<dbReference type="SUPFAM" id="SSF109998">
    <property type="entry name" value="Triger factor/SurA peptide-binding domain-like"/>
    <property type="match status" value="1"/>
</dbReference>
<evidence type="ECO:0000313" key="2">
    <source>
        <dbReference type="Proteomes" id="UP000182811"/>
    </source>
</evidence>
<dbReference type="Proteomes" id="UP000182811">
    <property type="component" value="Unassembled WGS sequence"/>
</dbReference>
<protein>
    <submittedName>
        <fullName evidence="1">Uncharacterized protein</fullName>
    </submittedName>
</protein>
<proteinExistence type="predicted"/>
<organism evidence="1 2">
    <name type="scientific">Neomoorella thermoacetica</name>
    <name type="common">Clostridium thermoaceticum</name>
    <dbReference type="NCBI Taxonomy" id="1525"/>
    <lineage>
        <taxon>Bacteria</taxon>
        <taxon>Bacillati</taxon>
        <taxon>Bacillota</taxon>
        <taxon>Clostridia</taxon>
        <taxon>Neomoorellales</taxon>
        <taxon>Neomoorellaceae</taxon>
        <taxon>Neomoorella</taxon>
    </lineage>
</organism>
<dbReference type="InterPro" id="IPR027304">
    <property type="entry name" value="Trigger_fact/SurA_dom_sf"/>
</dbReference>
<reference evidence="1 2" key="1">
    <citation type="submission" date="2016-08" db="EMBL/GenBank/DDBJ databases">
        <title>Genome-based comparison of Moorella thermoacetic strains.</title>
        <authorList>
            <person name="Poehlein A."/>
            <person name="Bengelsdorf F.R."/>
            <person name="Esser C."/>
            <person name="Duerre P."/>
            <person name="Daniel R."/>
        </authorList>
    </citation>
    <scope>NUCLEOTIDE SEQUENCE [LARGE SCALE GENOMIC DNA]</scope>
    <source>
        <strain evidence="1 2">DSM 21394</strain>
    </source>
</reference>
<gene>
    <name evidence="1" type="ORF">MOTE_19110</name>
</gene>
<dbReference type="AlphaFoldDB" id="A0A1J5P3M8"/>
<sequence length="237" mass="27386">MAVLFIVSVLVLSISIINNNKIYAQGQKTLEEFFRPIGKFIQSNPDLLKDSIKTIKNAAITSDETVAWVNDIPITIGELEFRKGLNEAGERHKSYSEVFNVLVEEKVVFDYAIKNKLLPTEEEVKRFIAEEQQQYSASEEYQKGVDLFSKTANMSLEDYWNTYEWYNAFRLLTFTKSFTHATKGIDLDIAQDGPEKYNAKQTLWKNVKIKLKSEAKVKMNDKFEGLNLQLDRSKLYL</sequence>
<evidence type="ECO:0000313" key="1">
    <source>
        <dbReference type="EMBL" id="OIQ58541.1"/>
    </source>
</evidence>
<dbReference type="EMBL" id="MDDC01000014">
    <property type="protein sequence ID" value="OIQ58541.1"/>
    <property type="molecule type" value="Genomic_DNA"/>
</dbReference>
<name>A0A1J5P3M8_NEOTH</name>
<comment type="caution">
    <text evidence="1">The sequence shown here is derived from an EMBL/GenBank/DDBJ whole genome shotgun (WGS) entry which is preliminary data.</text>
</comment>
<dbReference type="Gene3D" id="1.10.4030.10">
    <property type="entry name" value="Porin chaperone SurA, peptide-binding domain"/>
    <property type="match status" value="1"/>
</dbReference>
<accession>A0A1J5P3M8</accession>